<dbReference type="PROSITE" id="PS00108">
    <property type="entry name" value="PROTEIN_KINASE_ST"/>
    <property type="match status" value="1"/>
</dbReference>
<evidence type="ECO:0000256" key="10">
    <source>
        <dbReference type="ARBA" id="ARBA00047899"/>
    </source>
</evidence>
<comment type="catalytic activity">
    <reaction evidence="11">
        <text>L-seryl-[protein] + ATP = O-phospho-L-seryl-[protein] + ADP + H(+)</text>
        <dbReference type="Rhea" id="RHEA:17989"/>
        <dbReference type="Rhea" id="RHEA-COMP:9863"/>
        <dbReference type="Rhea" id="RHEA-COMP:11604"/>
        <dbReference type="ChEBI" id="CHEBI:15378"/>
        <dbReference type="ChEBI" id="CHEBI:29999"/>
        <dbReference type="ChEBI" id="CHEBI:30616"/>
        <dbReference type="ChEBI" id="CHEBI:83421"/>
        <dbReference type="ChEBI" id="CHEBI:456216"/>
        <dbReference type="EC" id="2.7.11.1"/>
    </reaction>
</comment>
<reference evidence="17" key="1">
    <citation type="submission" date="2021-04" db="EMBL/GenBank/DDBJ databases">
        <authorList>
            <consortium name="Wellcome Sanger Institute Data Sharing"/>
        </authorList>
    </citation>
    <scope>NUCLEOTIDE SEQUENCE [LARGE SCALE GENOMIC DNA]</scope>
</reference>
<dbReference type="InterPro" id="IPR008271">
    <property type="entry name" value="Ser/Thr_kinase_AS"/>
</dbReference>
<evidence type="ECO:0000256" key="9">
    <source>
        <dbReference type="ARBA" id="ARBA00022840"/>
    </source>
</evidence>
<keyword evidence="6" id="KW-0053">Apoptosis</keyword>
<evidence type="ECO:0000259" key="16">
    <source>
        <dbReference type="PROSITE" id="PS50011"/>
    </source>
</evidence>
<dbReference type="GO" id="GO:0005737">
    <property type="term" value="C:cytoplasm"/>
    <property type="evidence" value="ECO:0007669"/>
    <property type="project" value="TreeGrafter"/>
</dbReference>
<evidence type="ECO:0000256" key="5">
    <source>
        <dbReference type="ARBA" id="ARBA00022679"/>
    </source>
</evidence>
<dbReference type="SMART" id="SM00220">
    <property type="entry name" value="S_TKc"/>
    <property type="match status" value="1"/>
</dbReference>
<dbReference type="PROSITE" id="PS00107">
    <property type="entry name" value="PROTEIN_KINASE_ATP"/>
    <property type="match status" value="1"/>
</dbReference>
<evidence type="ECO:0000256" key="12">
    <source>
        <dbReference type="ARBA" id="ARBA00060827"/>
    </source>
</evidence>
<organism evidence="17 18">
    <name type="scientific">Sparus aurata</name>
    <name type="common">Gilthead sea bream</name>
    <dbReference type="NCBI Taxonomy" id="8175"/>
    <lineage>
        <taxon>Eukaryota</taxon>
        <taxon>Metazoa</taxon>
        <taxon>Chordata</taxon>
        <taxon>Craniata</taxon>
        <taxon>Vertebrata</taxon>
        <taxon>Euteleostomi</taxon>
        <taxon>Actinopterygii</taxon>
        <taxon>Neopterygii</taxon>
        <taxon>Teleostei</taxon>
        <taxon>Neoteleostei</taxon>
        <taxon>Acanthomorphata</taxon>
        <taxon>Eupercaria</taxon>
        <taxon>Spariformes</taxon>
        <taxon>Sparidae</taxon>
        <taxon>Sparus</taxon>
    </lineage>
</organism>
<evidence type="ECO:0000256" key="11">
    <source>
        <dbReference type="ARBA" id="ARBA00048679"/>
    </source>
</evidence>
<dbReference type="InterPro" id="IPR000719">
    <property type="entry name" value="Prot_kinase_dom"/>
</dbReference>
<feature type="binding site" evidence="13">
    <location>
        <position position="46"/>
    </location>
    <ligand>
        <name>ATP</name>
        <dbReference type="ChEBI" id="CHEBI:30616"/>
    </ligand>
</feature>
<dbReference type="SUPFAM" id="SSF56112">
    <property type="entry name" value="Protein kinase-like (PK-like)"/>
    <property type="match status" value="1"/>
</dbReference>
<dbReference type="EC" id="2.7.11.1" evidence="2"/>
<evidence type="ECO:0000256" key="14">
    <source>
        <dbReference type="RuleBase" id="RU000304"/>
    </source>
</evidence>
<dbReference type="PROSITE" id="PS50011">
    <property type="entry name" value="PROTEIN_KINASE_DOM"/>
    <property type="match status" value="1"/>
</dbReference>
<dbReference type="PANTHER" id="PTHR24342:SF15">
    <property type="entry name" value="DEATH-ASSOCIATED PROTEIN KINASE 2"/>
    <property type="match status" value="1"/>
</dbReference>
<keyword evidence="3 14" id="KW-0723">Serine/threonine-protein kinase</keyword>
<proteinExistence type="inferred from homology"/>
<feature type="region of interest" description="Disordered" evidence="15">
    <location>
        <begin position="275"/>
        <end position="294"/>
    </location>
</feature>
<evidence type="ECO:0000256" key="7">
    <source>
        <dbReference type="ARBA" id="ARBA00022741"/>
    </source>
</evidence>
<dbReference type="GO" id="GO:0035556">
    <property type="term" value="P:intracellular signal transduction"/>
    <property type="evidence" value="ECO:0007669"/>
    <property type="project" value="TreeGrafter"/>
</dbReference>
<protein>
    <recommendedName>
        <fullName evidence="2">non-specific serine/threonine protein kinase</fullName>
        <ecNumber evidence="2">2.7.11.1</ecNumber>
    </recommendedName>
</protein>
<keyword evidence="8" id="KW-0418">Kinase</keyword>
<evidence type="ECO:0000256" key="3">
    <source>
        <dbReference type="ARBA" id="ARBA00022527"/>
    </source>
</evidence>
<sequence>MDLFKQQKVEDFYEIGEELGSGQFAIVKQCREKSTGLEFAAKFIKKRQSMASSRGVRREEIEREVDILQQIQHPNIVTLHDVYENRTDVVLILELVSGGELFDFLAQKESLSEEEATQFIKQILEGVNYLHARKIAHFDLKPENIMLLDKNVPLPRIKLIDFGLAHKIEAGVEFKNIFGTPEFVAPEIVNYEPLGLEADMWSIGVITYILLSGASPFLGETKQDTLRNISAINYEFDEEFFCHTSEPAKKFISQLLEKDKKKRLTIQDALNHPWIKHKEESKAQEPKKRERRQLKTKRLREYTIKSHSSMPPNNTYVNFERFAQVVEDIDQMESSFVSLAAAHDSLQEDIDAMVSIYNEKEAWYKEESEGVRHELSQIRYEFRKVEAFKRSLQDDMQVFSSSLGAVSSRYQERQNHFDALRTELSNELKWVQEVMGSFPRDGGGGGYPNCSFSTVFNNDVNEALKELLNRPCGGELLSGINLDFETGQQR</sequence>
<evidence type="ECO:0000256" key="1">
    <source>
        <dbReference type="ARBA" id="ARBA00001946"/>
    </source>
</evidence>
<dbReference type="GO" id="GO:0005634">
    <property type="term" value="C:nucleus"/>
    <property type="evidence" value="ECO:0007669"/>
    <property type="project" value="TreeGrafter"/>
</dbReference>
<feature type="domain" description="Protein kinase" evidence="16">
    <location>
        <begin position="13"/>
        <end position="275"/>
    </location>
</feature>
<evidence type="ECO:0000256" key="13">
    <source>
        <dbReference type="PROSITE-ProRule" id="PRU10141"/>
    </source>
</evidence>
<dbReference type="FunFam" id="1.10.510.10:FF:000250">
    <property type="entry name" value="Death-associated protein kinase 3"/>
    <property type="match status" value="1"/>
</dbReference>
<dbReference type="GeneTree" id="ENSGT00940000153424"/>
<evidence type="ECO:0000256" key="4">
    <source>
        <dbReference type="ARBA" id="ARBA00022553"/>
    </source>
</evidence>
<dbReference type="PANTHER" id="PTHR24342">
    <property type="entry name" value="SERINE/THREONINE-PROTEIN KINASE 17"/>
    <property type="match status" value="1"/>
</dbReference>
<accession>A0A671X9V1</accession>
<keyword evidence="5" id="KW-0808">Transferase</keyword>
<evidence type="ECO:0000256" key="15">
    <source>
        <dbReference type="SAM" id="MobiDB-lite"/>
    </source>
</evidence>
<evidence type="ECO:0000256" key="2">
    <source>
        <dbReference type="ARBA" id="ARBA00012513"/>
    </source>
</evidence>
<dbReference type="Proteomes" id="UP000472265">
    <property type="component" value="Chromosome 4"/>
</dbReference>
<keyword evidence="9 13" id="KW-0067">ATP-binding</keyword>
<gene>
    <name evidence="17" type="primary">dapk2a</name>
</gene>
<keyword evidence="7 13" id="KW-0547">Nucleotide-binding</keyword>
<dbReference type="FunFam" id="3.30.200.20:FF:000110">
    <property type="entry name" value="Death-associated kinase 3, isoform CRA_a"/>
    <property type="match status" value="1"/>
</dbReference>
<evidence type="ECO:0000313" key="17">
    <source>
        <dbReference type="Ensembl" id="ENSSAUP00010045685.1"/>
    </source>
</evidence>
<dbReference type="Pfam" id="PF00069">
    <property type="entry name" value="Pkinase"/>
    <property type="match status" value="1"/>
</dbReference>
<comment type="catalytic activity">
    <reaction evidence="10">
        <text>L-threonyl-[protein] + ATP = O-phospho-L-threonyl-[protein] + ADP + H(+)</text>
        <dbReference type="Rhea" id="RHEA:46608"/>
        <dbReference type="Rhea" id="RHEA-COMP:11060"/>
        <dbReference type="Rhea" id="RHEA-COMP:11605"/>
        <dbReference type="ChEBI" id="CHEBI:15378"/>
        <dbReference type="ChEBI" id="CHEBI:30013"/>
        <dbReference type="ChEBI" id="CHEBI:30616"/>
        <dbReference type="ChEBI" id="CHEBI:61977"/>
        <dbReference type="ChEBI" id="CHEBI:456216"/>
        <dbReference type="EC" id="2.7.11.1"/>
    </reaction>
</comment>
<dbReference type="Gene3D" id="3.30.200.20">
    <property type="entry name" value="Phosphorylase Kinase, domain 1"/>
    <property type="match status" value="1"/>
</dbReference>
<evidence type="ECO:0000313" key="18">
    <source>
        <dbReference type="Proteomes" id="UP000472265"/>
    </source>
</evidence>
<reference evidence="17" key="2">
    <citation type="submission" date="2025-08" db="UniProtKB">
        <authorList>
            <consortium name="Ensembl"/>
        </authorList>
    </citation>
    <scope>IDENTIFICATION</scope>
</reference>
<dbReference type="InterPro" id="IPR017441">
    <property type="entry name" value="Protein_kinase_ATP_BS"/>
</dbReference>
<dbReference type="Ensembl" id="ENSSAUT00010048030.1">
    <property type="protein sequence ID" value="ENSSAUP00010045685.1"/>
    <property type="gene ID" value="ENSSAUG00010018803.1"/>
</dbReference>
<dbReference type="GO" id="GO:0006915">
    <property type="term" value="P:apoptotic process"/>
    <property type="evidence" value="ECO:0007669"/>
    <property type="project" value="UniProtKB-KW"/>
</dbReference>
<name>A0A671X9V1_SPAAU</name>
<dbReference type="GO" id="GO:0005524">
    <property type="term" value="F:ATP binding"/>
    <property type="evidence" value="ECO:0007669"/>
    <property type="project" value="UniProtKB-UniRule"/>
</dbReference>
<keyword evidence="4" id="KW-0597">Phosphoprotein</keyword>
<dbReference type="AlphaFoldDB" id="A0A671X9V1"/>
<dbReference type="InterPro" id="IPR011009">
    <property type="entry name" value="Kinase-like_dom_sf"/>
</dbReference>
<evidence type="ECO:0000256" key="8">
    <source>
        <dbReference type="ARBA" id="ARBA00022777"/>
    </source>
</evidence>
<comment type="similarity">
    <text evidence="12">Belongs to the protein kinase superfamily. CAMK Ser/Thr protein kinase family. DAP kinase subfamily.</text>
</comment>
<evidence type="ECO:0000256" key="6">
    <source>
        <dbReference type="ARBA" id="ARBA00022703"/>
    </source>
</evidence>
<dbReference type="GO" id="GO:0004674">
    <property type="term" value="F:protein serine/threonine kinase activity"/>
    <property type="evidence" value="ECO:0007669"/>
    <property type="project" value="UniProtKB-KW"/>
</dbReference>
<dbReference type="Gene3D" id="1.10.510.10">
    <property type="entry name" value="Transferase(Phosphotransferase) domain 1"/>
    <property type="match status" value="1"/>
</dbReference>
<feature type="compositionally biased region" description="Basic and acidic residues" evidence="15">
    <location>
        <begin position="276"/>
        <end position="288"/>
    </location>
</feature>
<keyword evidence="18" id="KW-1185">Reference proteome</keyword>
<dbReference type="GO" id="GO:0043065">
    <property type="term" value="P:positive regulation of apoptotic process"/>
    <property type="evidence" value="ECO:0007669"/>
    <property type="project" value="TreeGrafter"/>
</dbReference>
<comment type="cofactor">
    <cofactor evidence="1">
        <name>Mg(2+)</name>
        <dbReference type="ChEBI" id="CHEBI:18420"/>
    </cofactor>
</comment>
<reference evidence="17" key="3">
    <citation type="submission" date="2025-09" db="UniProtKB">
        <authorList>
            <consortium name="Ensembl"/>
        </authorList>
    </citation>
    <scope>IDENTIFICATION</scope>
</reference>